<accession>A0ABY5I0V7</accession>
<proteinExistence type="predicted"/>
<sequence length="113" mass="13860">MDYIYKDRENKKQVGEIDCIEIRPYYTFNIKTEKSIYRCQMHAIAGEWELFIHYYDKIIRKNQDRFIPLAYPTDIMWNTESVYDNIDDELESRRIAYAIKSIFEQYNYEDVSI</sequence>
<dbReference type="EMBL" id="CP101620">
    <property type="protein sequence ID" value="UTY38054.1"/>
    <property type="molecule type" value="Genomic_DNA"/>
</dbReference>
<evidence type="ECO:0000313" key="1">
    <source>
        <dbReference type="EMBL" id="UTY38054.1"/>
    </source>
</evidence>
<protein>
    <submittedName>
        <fullName evidence="1">Uncharacterized protein</fullName>
    </submittedName>
</protein>
<dbReference type="Proteomes" id="UP001060112">
    <property type="component" value="Chromosome"/>
</dbReference>
<name>A0ABY5I0V7_9FIRM</name>
<evidence type="ECO:0000313" key="2">
    <source>
        <dbReference type="EMBL" id="UTY40544.1"/>
    </source>
</evidence>
<reference evidence="1" key="1">
    <citation type="submission" date="2022-07" db="EMBL/GenBank/DDBJ databases">
        <title>Faecal culturing of patients with breast cancer.</title>
        <authorList>
            <person name="Teng N.M.Y."/>
            <person name="Kiu R."/>
            <person name="Evans R."/>
            <person name="Baker D.J."/>
            <person name="Zenner C."/>
            <person name="Robinson S.D."/>
            <person name="Hall L.J."/>
        </authorList>
    </citation>
    <scope>NUCLEOTIDE SEQUENCE</scope>
    <source>
        <strain evidence="1">LH1062</strain>
    </source>
</reference>
<gene>
    <name evidence="2" type="ORF">NMU03_07155</name>
    <name evidence="1" type="ORF">NMU03_10150</name>
</gene>
<evidence type="ECO:0000313" key="3">
    <source>
        <dbReference type="Proteomes" id="UP001060112"/>
    </source>
</evidence>
<dbReference type="EMBL" id="CP101620">
    <property type="protein sequence ID" value="UTY40544.1"/>
    <property type="molecule type" value="Genomic_DNA"/>
</dbReference>
<organism evidence="1 3">
    <name type="scientific">Allocoprobacillus halotolerans</name>
    <dbReference type="NCBI Taxonomy" id="2944914"/>
    <lineage>
        <taxon>Bacteria</taxon>
        <taxon>Bacillati</taxon>
        <taxon>Bacillota</taxon>
        <taxon>Erysipelotrichia</taxon>
        <taxon>Erysipelotrichales</taxon>
        <taxon>Erysipelotrichaceae</taxon>
        <taxon>Allocoprobacillus</taxon>
    </lineage>
</organism>
<dbReference type="RefSeq" id="WP_290138108.1">
    <property type="nucleotide sequence ID" value="NZ_CP101620.1"/>
</dbReference>
<keyword evidence="3" id="KW-1185">Reference proteome</keyword>